<reference evidence="3" key="1">
    <citation type="submission" date="2025-08" db="UniProtKB">
        <authorList>
            <consortium name="RefSeq"/>
        </authorList>
    </citation>
    <scope>IDENTIFICATION</scope>
</reference>
<dbReference type="AlphaFoldDB" id="A0AAJ7BP65"/>
<dbReference type="InterPro" id="IPR031983">
    <property type="entry name" value="DUF4786"/>
</dbReference>
<sequence>MSAKKVVAVKSLSSLGHVLIATTAIFFVIVTSTDESSAYETVHTSNAAILNRLGLTPLRFSDGHHKKRLAGPEPPLNDQQARIHQQYSRRHGHRDSHVYIVKLPPSQPYYALTKPHKSTKDDKVHAGTMVQVTKSVSGPSVGFHGNGKPARIYHWNLPLVKKIADKKRLLSQERLNQLKKRIQLENESRNSINDKGQDAGWKTTGKTELPVRPKYHENDLSYLDAVNPAEKHGRNNDKRLSYLSDDNARKRDDAILRNSTKMFRVEDSMVYRLGSHENERLGWNLSNELHGSRNTAGLNVPQKVKKHRKKAATSYYAPITSKSGATGIRKNFSGNGKPKAFYVMEKSRKPVYYHPLLP</sequence>
<protein>
    <submittedName>
        <fullName evidence="3">Uncharacterized protein LOC107265694 isoform X1</fullName>
    </submittedName>
</protein>
<dbReference type="RefSeq" id="XP_015590895.1">
    <property type="nucleotide sequence ID" value="XM_015735409.2"/>
</dbReference>
<proteinExistence type="predicted"/>
<dbReference type="Proteomes" id="UP000694920">
    <property type="component" value="Unplaced"/>
</dbReference>
<dbReference type="GeneID" id="107265694"/>
<gene>
    <name evidence="3" type="primary">LOC107265694</name>
</gene>
<accession>A0AAJ7BP65</accession>
<keyword evidence="1" id="KW-0472">Membrane</keyword>
<organism evidence="2 3">
    <name type="scientific">Cephus cinctus</name>
    <name type="common">Wheat stem sawfly</name>
    <dbReference type="NCBI Taxonomy" id="211228"/>
    <lineage>
        <taxon>Eukaryota</taxon>
        <taxon>Metazoa</taxon>
        <taxon>Ecdysozoa</taxon>
        <taxon>Arthropoda</taxon>
        <taxon>Hexapoda</taxon>
        <taxon>Insecta</taxon>
        <taxon>Pterygota</taxon>
        <taxon>Neoptera</taxon>
        <taxon>Endopterygota</taxon>
        <taxon>Hymenoptera</taxon>
        <taxon>Cephoidea</taxon>
        <taxon>Cephidae</taxon>
        <taxon>Cephus</taxon>
    </lineage>
</organism>
<evidence type="ECO:0000313" key="2">
    <source>
        <dbReference type="Proteomes" id="UP000694920"/>
    </source>
</evidence>
<dbReference type="Pfam" id="PF16027">
    <property type="entry name" value="DUF4786"/>
    <property type="match status" value="1"/>
</dbReference>
<keyword evidence="1" id="KW-0812">Transmembrane</keyword>
<name>A0AAJ7BP65_CEPCN</name>
<evidence type="ECO:0000313" key="3">
    <source>
        <dbReference type="RefSeq" id="XP_015590895.1"/>
    </source>
</evidence>
<keyword evidence="1" id="KW-1133">Transmembrane helix</keyword>
<dbReference type="KEGG" id="ccin:107265694"/>
<evidence type="ECO:0000256" key="1">
    <source>
        <dbReference type="SAM" id="Phobius"/>
    </source>
</evidence>
<keyword evidence="2" id="KW-1185">Reference proteome</keyword>
<feature type="transmembrane region" description="Helical" evidence="1">
    <location>
        <begin position="12"/>
        <end position="30"/>
    </location>
</feature>